<keyword evidence="4" id="KW-0732">Signal</keyword>
<evidence type="ECO:0000256" key="4">
    <source>
        <dbReference type="SAM" id="SignalP"/>
    </source>
</evidence>
<dbReference type="AlphaFoldDB" id="V4RU14"/>
<evidence type="ECO:0000313" key="6">
    <source>
        <dbReference type="EMBL" id="ESQ94653.1"/>
    </source>
</evidence>
<keyword evidence="3" id="KW-0413">Isomerase</keyword>
<dbReference type="Pfam" id="PF00160">
    <property type="entry name" value="Pro_isomerase"/>
    <property type="match status" value="1"/>
</dbReference>
<evidence type="ECO:0000256" key="1">
    <source>
        <dbReference type="ARBA" id="ARBA00013194"/>
    </source>
</evidence>
<proteinExistence type="predicted"/>
<evidence type="ECO:0000259" key="5">
    <source>
        <dbReference type="PROSITE" id="PS50072"/>
    </source>
</evidence>
<dbReference type="Proteomes" id="UP000017837">
    <property type="component" value="Unassembled WGS sequence"/>
</dbReference>
<feature type="chain" id="PRO_5004726911" description="peptidylprolyl isomerase" evidence="4">
    <location>
        <begin position="22"/>
        <end position="224"/>
    </location>
</feature>
<dbReference type="InterPro" id="IPR044665">
    <property type="entry name" value="E_coli_cyclophilin_A-like"/>
</dbReference>
<dbReference type="Gene3D" id="2.40.100.10">
    <property type="entry name" value="Cyclophilin-like"/>
    <property type="match status" value="1"/>
</dbReference>
<dbReference type="RefSeq" id="WP_018081128.1">
    <property type="nucleotide sequence ID" value="NZ_AQWM01000004.1"/>
</dbReference>
<gene>
    <name evidence="6" type="ORF">ABENE_00745</name>
</gene>
<dbReference type="EC" id="5.2.1.8" evidence="1"/>
<dbReference type="PATRIC" id="fig|1121022.4.peg.146"/>
<dbReference type="EMBL" id="AWGB01000001">
    <property type="protein sequence ID" value="ESQ94653.1"/>
    <property type="molecule type" value="Genomic_DNA"/>
</dbReference>
<dbReference type="PANTHER" id="PTHR43246">
    <property type="entry name" value="PEPTIDYL-PROLYL CIS-TRANS ISOMERASE CYP38, CHLOROPLASTIC"/>
    <property type="match status" value="1"/>
</dbReference>
<feature type="signal peptide" evidence="4">
    <location>
        <begin position="1"/>
        <end position="21"/>
    </location>
</feature>
<reference evidence="6 7" key="1">
    <citation type="journal article" date="2014" name="Nature">
        <title>Sequential evolution of bacterial morphology by co-option of a developmental regulator.</title>
        <authorList>
            <person name="Jiang C."/>
            <person name="Brown P.J."/>
            <person name="Ducret A."/>
            <person name="Brun Y.V."/>
        </authorList>
    </citation>
    <scope>NUCLEOTIDE SEQUENCE [LARGE SCALE GENOMIC DNA]</scope>
    <source>
        <strain evidence="6 7">DSM 16100</strain>
    </source>
</reference>
<dbReference type="GO" id="GO:0003755">
    <property type="term" value="F:peptidyl-prolyl cis-trans isomerase activity"/>
    <property type="evidence" value="ECO:0007669"/>
    <property type="project" value="UniProtKB-KW"/>
</dbReference>
<comment type="caution">
    <text evidence="6">The sequence shown here is derived from an EMBL/GenBank/DDBJ whole genome shotgun (WGS) entry which is preliminary data.</text>
</comment>
<dbReference type="eggNOG" id="COG0652">
    <property type="taxonomic scope" value="Bacteria"/>
</dbReference>
<accession>V4RU14</accession>
<evidence type="ECO:0000256" key="2">
    <source>
        <dbReference type="ARBA" id="ARBA00023110"/>
    </source>
</evidence>
<dbReference type="InterPro" id="IPR029000">
    <property type="entry name" value="Cyclophilin-like_dom_sf"/>
</dbReference>
<dbReference type="STRING" id="1121022.GCA_000376105_01460"/>
<dbReference type="PROSITE" id="PS50072">
    <property type="entry name" value="CSA_PPIASE_2"/>
    <property type="match status" value="1"/>
</dbReference>
<organism evidence="6 7">
    <name type="scientific">Asticcacaulis benevestitus DSM 16100 = ATCC BAA-896</name>
    <dbReference type="NCBI Taxonomy" id="1121022"/>
    <lineage>
        <taxon>Bacteria</taxon>
        <taxon>Pseudomonadati</taxon>
        <taxon>Pseudomonadota</taxon>
        <taxon>Alphaproteobacteria</taxon>
        <taxon>Caulobacterales</taxon>
        <taxon>Caulobacteraceae</taxon>
        <taxon>Asticcacaulis</taxon>
    </lineage>
</organism>
<keyword evidence="7" id="KW-1185">Reference proteome</keyword>
<dbReference type="InterPro" id="IPR006311">
    <property type="entry name" value="TAT_signal"/>
</dbReference>
<evidence type="ECO:0000256" key="3">
    <source>
        <dbReference type="ARBA" id="ARBA00023235"/>
    </source>
</evidence>
<dbReference type="SUPFAM" id="SSF50891">
    <property type="entry name" value="Cyclophilin-like"/>
    <property type="match status" value="1"/>
</dbReference>
<evidence type="ECO:0000313" key="7">
    <source>
        <dbReference type="Proteomes" id="UP000017837"/>
    </source>
</evidence>
<protein>
    <recommendedName>
        <fullName evidence="1">peptidylprolyl isomerase</fullName>
        <ecNumber evidence="1">5.2.1.8</ecNumber>
    </recommendedName>
</protein>
<feature type="domain" description="PPIase cyclophilin-type" evidence="5">
    <location>
        <begin position="64"/>
        <end position="221"/>
    </location>
</feature>
<keyword evidence="2" id="KW-0697">Rotamase</keyword>
<sequence>MDHNKRGFLAAGAALTLSALAGTLAACSKPAPKKTEAKSAPVAAPAPPPPLPDTVTVSLQTTKGEIVILLEQKKAPITVANFLHYLDTHKFDGATFWRSLKDGKTGFVQAGASGLTYPPIAHESTKMTGLSHTDGVISMSRFAPGTATNEFTIMVGDNTYLDAGPKASDHEKLGYAAFGHVIKGMDVVHAILNGRIDKHTREGGWAGQMLAEPVVITKAVRVSA</sequence>
<dbReference type="InterPro" id="IPR002130">
    <property type="entry name" value="Cyclophilin-type_PPIase_dom"/>
</dbReference>
<dbReference type="PROSITE" id="PS51318">
    <property type="entry name" value="TAT"/>
    <property type="match status" value="1"/>
</dbReference>
<dbReference type="PROSITE" id="PS51257">
    <property type="entry name" value="PROKAR_LIPOPROTEIN"/>
    <property type="match status" value="1"/>
</dbReference>
<name>V4RU14_9CAUL</name>